<evidence type="ECO:0000313" key="2">
    <source>
        <dbReference type="EMBL" id="CUQ66986.1"/>
    </source>
</evidence>
<keyword evidence="3" id="KW-1185">Reference proteome</keyword>
<dbReference type="EMBL" id="LN885086">
    <property type="protein sequence ID" value="CUQ66986.1"/>
    <property type="molecule type" value="Genomic_DNA"/>
</dbReference>
<protein>
    <recommendedName>
        <fullName evidence="1">THAP4-like heme-binding domain-containing protein</fullName>
    </recommendedName>
</protein>
<dbReference type="OrthoDB" id="9784808at2"/>
<reference evidence="3" key="1">
    <citation type="submission" date="2015-09" db="EMBL/GenBank/DDBJ databases">
        <authorList>
            <person name="Daims H."/>
        </authorList>
    </citation>
    <scope>NUCLEOTIDE SEQUENCE [LARGE SCALE GENOMIC DNA]</scope>
</reference>
<evidence type="ECO:0000313" key="3">
    <source>
        <dbReference type="Proteomes" id="UP000066284"/>
    </source>
</evidence>
<sequence length="188" mass="21316">MDSDLIKQLGPLALLAGVWEGDKGADVAPGDDRGTERNVFRERITFEPIGPIRNHEQVLYGLRYATVARRIGETDPFHEEVGYWLWDPEERQALRCFIVPRGVALIAGGTAEPTAKTFTLLAEAGSDTYGICSNRFLAKEFKTVRYELTVTILDRNHFHYREDTQLLMPGRPDLFHHTDENTLTRVVS</sequence>
<accession>A0A0S4KV24</accession>
<dbReference type="Gene3D" id="2.40.128.20">
    <property type="match status" value="1"/>
</dbReference>
<dbReference type="Proteomes" id="UP000066284">
    <property type="component" value="Chromosome 1"/>
</dbReference>
<dbReference type="InterPro" id="IPR012674">
    <property type="entry name" value="Calycin"/>
</dbReference>
<dbReference type="InterPro" id="IPR014878">
    <property type="entry name" value="THAP4-like_heme-bd"/>
</dbReference>
<dbReference type="RefSeq" id="WP_062485011.1">
    <property type="nucleotide sequence ID" value="NZ_LN885086.1"/>
</dbReference>
<dbReference type="SUPFAM" id="SSF50814">
    <property type="entry name" value="Lipocalins"/>
    <property type="match status" value="1"/>
</dbReference>
<proteinExistence type="predicted"/>
<feature type="domain" description="THAP4-like heme-binding" evidence="1">
    <location>
        <begin position="9"/>
        <end position="185"/>
    </location>
</feature>
<dbReference type="AlphaFoldDB" id="A0A0S4KV24"/>
<evidence type="ECO:0000259" key="1">
    <source>
        <dbReference type="Pfam" id="PF08768"/>
    </source>
</evidence>
<organism evidence="2 3">
    <name type="scientific">Candidatus Nitrospira inopinata</name>
    <dbReference type="NCBI Taxonomy" id="1715989"/>
    <lineage>
        <taxon>Bacteria</taxon>
        <taxon>Pseudomonadati</taxon>
        <taxon>Nitrospirota</taxon>
        <taxon>Nitrospiria</taxon>
        <taxon>Nitrospirales</taxon>
        <taxon>Nitrospiraceae</taxon>
        <taxon>Nitrospira</taxon>
    </lineage>
</organism>
<dbReference type="KEGG" id="nio:NITINOP_2014"/>
<gene>
    <name evidence="2" type="ORF">NITINOP_2014</name>
</gene>
<name>A0A0S4KV24_9BACT</name>
<dbReference type="Pfam" id="PF08768">
    <property type="entry name" value="THAP4_heme-bd"/>
    <property type="match status" value="1"/>
</dbReference>
<dbReference type="STRING" id="1715989.NITINOP_2014"/>